<keyword evidence="2" id="KW-1185">Reference proteome</keyword>
<reference evidence="1 2" key="1">
    <citation type="journal article" date="2010" name="Plant Cell">
        <title>The Chlorella variabilis NC64A genome reveals adaptation to photosymbiosis, coevolution with viruses, and cryptic sex.</title>
        <authorList>
            <person name="Blanc G."/>
            <person name="Duncan G."/>
            <person name="Agarkova I."/>
            <person name="Borodovsky M."/>
            <person name="Gurnon J."/>
            <person name="Kuo A."/>
            <person name="Lindquist E."/>
            <person name="Lucas S."/>
            <person name="Pangilinan J."/>
            <person name="Polle J."/>
            <person name="Salamov A."/>
            <person name="Terry A."/>
            <person name="Yamada T."/>
            <person name="Dunigan D.D."/>
            <person name="Grigoriev I.V."/>
            <person name="Claverie J.M."/>
            <person name="Van Etten J.L."/>
        </authorList>
    </citation>
    <scope>NUCLEOTIDE SEQUENCE [LARGE SCALE GENOMIC DNA]</scope>
    <source>
        <strain evidence="1 2">NC64A</strain>
    </source>
</reference>
<evidence type="ECO:0000313" key="1">
    <source>
        <dbReference type="EMBL" id="EFN51755.1"/>
    </source>
</evidence>
<dbReference type="InParanoid" id="E1ZQQ0"/>
<organism evidence="2">
    <name type="scientific">Chlorella variabilis</name>
    <name type="common">Green alga</name>
    <dbReference type="NCBI Taxonomy" id="554065"/>
    <lineage>
        <taxon>Eukaryota</taxon>
        <taxon>Viridiplantae</taxon>
        <taxon>Chlorophyta</taxon>
        <taxon>core chlorophytes</taxon>
        <taxon>Trebouxiophyceae</taxon>
        <taxon>Chlorellales</taxon>
        <taxon>Chlorellaceae</taxon>
        <taxon>Chlorella clade</taxon>
        <taxon>Chlorella</taxon>
    </lineage>
</organism>
<dbReference type="Proteomes" id="UP000008141">
    <property type="component" value="Unassembled WGS sequence"/>
</dbReference>
<name>E1ZQQ0_CHLVA</name>
<evidence type="ECO:0000313" key="2">
    <source>
        <dbReference type="Proteomes" id="UP000008141"/>
    </source>
</evidence>
<sequence length="52" mass="5647">MAAVREEMNLLANLDGSIGGGDIERYCSDLSALLAQKQASLSQLQLRLHAFQ</sequence>
<proteinExistence type="predicted"/>
<accession>E1ZQQ0</accession>
<dbReference type="EMBL" id="GL433860">
    <property type="protein sequence ID" value="EFN51755.1"/>
    <property type="molecule type" value="Genomic_DNA"/>
</dbReference>
<dbReference type="GeneID" id="17351183"/>
<protein>
    <submittedName>
        <fullName evidence="1">Uncharacterized protein</fullName>
    </submittedName>
</protein>
<dbReference type="RefSeq" id="XP_005843857.1">
    <property type="nucleotide sequence ID" value="XM_005843795.1"/>
</dbReference>
<dbReference type="KEGG" id="cvr:CHLNCDRAFT_139688"/>
<gene>
    <name evidence="1" type="ORF">CHLNCDRAFT_139688</name>
</gene>
<dbReference type="AlphaFoldDB" id="E1ZQQ0"/>